<dbReference type="EMBL" id="JBBXMP010000053">
    <property type="protein sequence ID" value="KAL0065025.1"/>
    <property type="molecule type" value="Genomic_DNA"/>
</dbReference>
<organism evidence="1 2">
    <name type="scientific">Marasmius tenuissimus</name>
    <dbReference type="NCBI Taxonomy" id="585030"/>
    <lineage>
        <taxon>Eukaryota</taxon>
        <taxon>Fungi</taxon>
        <taxon>Dikarya</taxon>
        <taxon>Basidiomycota</taxon>
        <taxon>Agaricomycotina</taxon>
        <taxon>Agaricomycetes</taxon>
        <taxon>Agaricomycetidae</taxon>
        <taxon>Agaricales</taxon>
        <taxon>Marasmiineae</taxon>
        <taxon>Marasmiaceae</taxon>
        <taxon>Marasmius</taxon>
    </lineage>
</organism>
<comment type="caution">
    <text evidence="1">The sequence shown here is derived from an EMBL/GenBank/DDBJ whole genome shotgun (WGS) entry which is preliminary data.</text>
</comment>
<evidence type="ECO:0000313" key="2">
    <source>
        <dbReference type="Proteomes" id="UP001437256"/>
    </source>
</evidence>
<gene>
    <name evidence="1" type="ORF">AAF712_008018</name>
</gene>
<name>A0ABR2ZTL8_9AGAR</name>
<evidence type="ECO:0000313" key="1">
    <source>
        <dbReference type="EMBL" id="KAL0065025.1"/>
    </source>
</evidence>
<evidence type="ECO:0008006" key="3">
    <source>
        <dbReference type="Google" id="ProtNLM"/>
    </source>
</evidence>
<proteinExistence type="predicted"/>
<accession>A0ABR2ZTL8</accession>
<sequence length="477" mass="53434">MDQIPTEILCAIFSLSISQSAANSRIITKADVSQGRTWPYILQLDKGPWSLSKVCRKWRTISTSFPELWSRFILSEDDLGTHAGRNSIAALKKWLSLTGTSKLSFLIQTDGVCNLQHNDAELFPLLVEQAERWERIEIINSSYAFWSSINQHNIGSRLQSLKSVTFLSEGSNQSYIDDGYQSPFVAAYYDIFQRSPNFHSIINRDYFSLADLLMPWSQLTHYEGSHRVGFDDHFTILHRTPNLETCILGIEYCSISLTKFSPVVLERLKSLKIVLSTDDDEFDEFSFAIRCLVAPSLTELSIQNTNPSTSASYDPFIAMLRSVSPGNLSKLELVGNAAEPRSVIHLLEASSDVKHLSLGLAANQASVLLETAITSLSPTAEAVDGDRALLPLLSSLEIRIPQTSSVREVDFLKLALAVRSRWKSHSGGIQSLWISLGDREVEELFRYHDYDVGVLPPILEVLKEEGLTIVVREACHY</sequence>
<keyword evidence="2" id="KW-1185">Reference proteome</keyword>
<dbReference type="Proteomes" id="UP001437256">
    <property type="component" value="Unassembled WGS sequence"/>
</dbReference>
<reference evidence="1 2" key="1">
    <citation type="submission" date="2024-05" db="EMBL/GenBank/DDBJ databases">
        <title>A draft genome resource for the thread blight pathogen Marasmius tenuissimus strain MS-2.</title>
        <authorList>
            <person name="Yulfo-Soto G.E."/>
            <person name="Baruah I.K."/>
            <person name="Amoako-Attah I."/>
            <person name="Bukari Y."/>
            <person name="Meinhardt L.W."/>
            <person name="Bailey B.A."/>
            <person name="Cohen S.P."/>
        </authorList>
    </citation>
    <scope>NUCLEOTIDE SEQUENCE [LARGE SCALE GENOMIC DNA]</scope>
    <source>
        <strain evidence="1 2">MS-2</strain>
    </source>
</reference>
<protein>
    <recommendedName>
        <fullName evidence="3">F-box domain-containing protein</fullName>
    </recommendedName>
</protein>